<gene>
    <name evidence="5" type="ORF">ABZZ21_40575</name>
</gene>
<dbReference type="InterPro" id="IPR000055">
    <property type="entry name" value="Restrct_endonuc_typeI_TRD"/>
</dbReference>
<accession>A0ABV2VA73</accession>
<feature type="domain" description="Type I restriction modification DNA specificity" evidence="4">
    <location>
        <begin position="7"/>
        <end position="178"/>
    </location>
</feature>
<dbReference type="CDD" id="cd17261">
    <property type="entry name" value="RMtype1_S_EcoKI-TRD2-CR2_like"/>
    <property type="match status" value="1"/>
</dbReference>
<evidence type="ECO:0000313" key="5">
    <source>
        <dbReference type="EMBL" id="MET9850740.1"/>
    </source>
</evidence>
<keyword evidence="6" id="KW-1185">Reference proteome</keyword>
<keyword evidence="3" id="KW-0238">DNA-binding</keyword>
<evidence type="ECO:0000256" key="3">
    <source>
        <dbReference type="ARBA" id="ARBA00023125"/>
    </source>
</evidence>
<dbReference type="CDD" id="cd17249">
    <property type="entry name" value="RMtype1_S_EcoR124I-TRD2-CR2_like"/>
    <property type="match status" value="1"/>
</dbReference>
<dbReference type="Gene3D" id="3.90.220.20">
    <property type="entry name" value="DNA methylase specificity domains"/>
    <property type="match status" value="2"/>
</dbReference>
<evidence type="ECO:0000256" key="2">
    <source>
        <dbReference type="ARBA" id="ARBA00022747"/>
    </source>
</evidence>
<dbReference type="InterPro" id="IPR044946">
    <property type="entry name" value="Restrct_endonuc_typeI_TRD_sf"/>
</dbReference>
<dbReference type="GO" id="GO:0016787">
    <property type="term" value="F:hydrolase activity"/>
    <property type="evidence" value="ECO:0007669"/>
    <property type="project" value="UniProtKB-KW"/>
</dbReference>
<evidence type="ECO:0000259" key="4">
    <source>
        <dbReference type="Pfam" id="PF01420"/>
    </source>
</evidence>
<dbReference type="GO" id="GO:0004519">
    <property type="term" value="F:endonuclease activity"/>
    <property type="evidence" value="ECO:0007669"/>
    <property type="project" value="UniProtKB-KW"/>
</dbReference>
<dbReference type="EC" id="3.1.21.-" evidence="5"/>
<dbReference type="EMBL" id="JBEXPZ010000082">
    <property type="protein sequence ID" value="MET9850740.1"/>
    <property type="molecule type" value="Genomic_DNA"/>
</dbReference>
<keyword evidence="5" id="KW-0255">Endonuclease</keyword>
<evidence type="ECO:0000313" key="6">
    <source>
        <dbReference type="Proteomes" id="UP001550210"/>
    </source>
</evidence>
<keyword evidence="2" id="KW-0680">Restriction system</keyword>
<organism evidence="5 6">
    <name type="scientific">Streptomyces ossamyceticus</name>
    <dbReference type="NCBI Taxonomy" id="249581"/>
    <lineage>
        <taxon>Bacteria</taxon>
        <taxon>Bacillati</taxon>
        <taxon>Actinomycetota</taxon>
        <taxon>Actinomycetes</taxon>
        <taxon>Kitasatosporales</taxon>
        <taxon>Streptomycetaceae</taxon>
        <taxon>Streptomyces</taxon>
    </lineage>
</organism>
<sequence length="403" mass="43875">MGGERRSGWRYVPLGEAGTWLSGGTPSTSNPAYWDGDIPWISGASLKSFRLTDSDRRVTQLGARSGSRLVDKGTTLFIVRGMSLKSEFRIGVAERQVAFGQDCKALIPADGIDPHFLAHAIQARTNEILAMVEDTSHGTGRLDTERLKALSIGVPSLEQQRRIVAAHAAFERRIAGLERVQEKLRVAARAVVDQALEVAKRVSLESWLDRIEAGRSPLAEDTPAGEGEWGVLKVSAVQAGWFAPLENKVVRNPNHIDPAYEVAAGDLLITRANTEELVGLACVVDVPTCRLMLSDKTLRIVPNTRVADPRFIALALSSPAVRRQVKVAATGTSASMKNISQRGIRSLQMPDVPMNEQRRVVSVVSAAREREAGLQRQIGKLCMIQRAVIEDLLSGGEMHRSAV</sequence>
<dbReference type="SUPFAM" id="SSF116734">
    <property type="entry name" value="DNA methylase specificity domain"/>
    <property type="match status" value="2"/>
</dbReference>
<dbReference type="InterPro" id="IPR052021">
    <property type="entry name" value="Type-I_RS_S_subunit"/>
</dbReference>
<dbReference type="RefSeq" id="WP_355404133.1">
    <property type="nucleotide sequence ID" value="NZ_JBEXPZ010000082.1"/>
</dbReference>
<keyword evidence="5" id="KW-0540">Nuclease</keyword>
<dbReference type="PANTHER" id="PTHR30408">
    <property type="entry name" value="TYPE-1 RESTRICTION ENZYME ECOKI SPECIFICITY PROTEIN"/>
    <property type="match status" value="1"/>
</dbReference>
<protein>
    <submittedName>
        <fullName evidence="5">Restriction endonuclease subunit S</fullName>
        <ecNumber evidence="5">3.1.21.-</ecNumber>
    </submittedName>
</protein>
<name>A0ABV2VA73_9ACTN</name>
<proteinExistence type="inferred from homology"/>
<dbReference type="PANTHER" id="PTHR30408:SF12">
    <property type="entry name" value="TYPE I RESTRICTION ENZYME MJAVIII SPECIFICITY SUBUNIT"/>
    <property type="match status" value="1"/>
</dbReference>
<reference evidence="5 6" key="1">
    <citation type="submission" date="2024-06" db="EMBL/GenBank/DDBJ databases">
        <title>The Natural Products Discovery Center: Release of the First 8490 Sequenced Strains for Exploring Actinobacteria Biosynthetic Diversity.</title>
        <authorList>
            <person name="Kalkreuter E."/>
            <person name="Kautsar S.A."/>
            <person name="Yang D."/>
            <person name="Bader C.D."/>
            <person name="Teijaro C.N."/>
            <person name="Fluegel L."/>
            <person name="Davis C.M."/>
            <person name="Simpson J.R."/>
            <person name="Lauterbach L."/>
            <person name="Steele A.D."/>
            <person name="Gui C."/>
            <person name="Meng S."/>
            <person name="Li G."/>
            <person name="Viehrig K."/>
            <person name="Ye F."/>
            <person name="Su P."/>
            <person name="Kiefer A.F."/>
            <person name="Nichols A."/>
            <person name="Cepeda A.J."/>
            <person name="Yan W."/>
            <person name="Fan B."/>
            <person name="Jiang Y."/>
            <person name="Adhikari A."/>
            <person name="Zheng C.-J."/>
            <person name="Schuster L."/>
            <person name="Cowan T.M."/>
            <person name="Smanski M.J."/>
            <person name="Chevrette M.G."/>
            <person name="De Carvalho L.P.S."/>
            <person name="Shen B."/>
        </authorList>
    </citation>
    <scope>NUCLEOTIDE SEQUENCE [LARGE SCALE GENOMIC DNA]</scope>
    <source>
        <strain evidence="5 6">NPDC006434</strain>
    </source>
</reference>
<dbReference type="Pfam" id="PF01420">
    <property type="entry name" value="Methylase_S"/>
    <property type="match status" value="1"/>
</dbReference>
<dbReference type="Proteomes" id="UP001550210">
    <property type="component" value="Unassembled WGS sequence"/>
</dbReference>
<comment type="similarity">
    <text evidence="1">Belongs to the type-I restriction system S methylase family.</text>
</comment>
<comment type="caution">
    <text evidence="5">The sequence shown here is derived from an EMBL/GenBank/DDBJ whole genome shotgun (WGS) entry which is preliminary data.</text>
</comment>
<keyword evidence="5" id="KW-0378">Hydrolase</keyword>
<evidence type="ECO:0000256" key="1">
    <source>
        <dbReference type="ARBA" id="ARBA00010923"/>
    </source>
</evidence>